<evidence type="ECO:0000259" key="2">
    <source>
        <dbReference type="SMART" id="SM00245"/>
    </source>
</evidence>
<dbReference type="OrthoDB" id="9758793at2"/>
<dbReference type="AlphaFoldDB" id="A0A501XQ40"/>
<dbReference type="SUPFAM" id="SSF52096">
    <property type="entry name" value="ClpP/crotonase"/>
    <property type="match status" value="1"/>
</dbReference>
<reference evidence="3 4" key="1">
    <citation type="submission" date="2019-06" db="EMBL/GenBank/DDBJ databases">
        <authorList>
            <person name="Lee I."/>
            <person name="Jang G.I."/>
            <person name="Hwang C.Y."/>
        </authorList>
    </citation>
    <scope>NUCLEOTIDE SEQUENCE [LARGE SCALE GENOMIC DNA]</scope>
    <source>
        <strain evidence="3 4">PAMC 28131</strain>
    </source>
</reference>
<gene>
    <name evidence="3" type="ORF">FJQ54_04740</name>
</gene>
<keyword evidence="4" id="KW-1185">Reference proteome</keyword>
<dbReference type="PANTHER" id="PTHR11261:SF3">
    <property type="entry name" value="RETINOL-BINDING PROTEIN 3"/>
    <property type="match status" value="1"/>
</dbReference>
<evidence type="ECO:0000313" key="3">
    <source>
        <dbReference type="EMBL" id="TPE62832.1"/>
    </source>
</evidence>
<dbReference type="PANTHER" id="PTHR11261">
    <property type="entry name" value="INTERPHOTORECEPTOR RETINOID-BINDING PROTEIN"/>
    <property type="match status" value="1"/>
</dbReference>
<proteinExistence type="predicted"/>
<dbReference type="Pfam" id="PF03572">
    <property type="entry name" value="Peptidase_S41"/>
    <property type="match status" value="1"/>
</dbReference>
<name>A0A501XQ40_9SPHN</name>
<dbReference type="CDD" id="cd07563">
    <property type="entry name" value="Peptidase_S41_IRBP"/>
    <property type="match status" value="1"/>
</dbReference>
<dbReference type="Gene3D" id="3.30.750.44">
    <property type="match status" value="1"/>
</dbReference>
<evidence type="ECO:0000313" key="4">
    <source>
        <dbReference type="Proteomes" id="UP000319897"/>
    </source>
</evidence>
<dbReference type="SMART" id="SM00245">
    <property type="entry name" value="TSPc"/>
    <property type="match status" value="1"/>
</dbReference>
<dbReference type="Gene3D" id="3.90.226.10">
    <property type="entry name" value="2-enoyl-CoA Hydratase, Chain A, domain 1"/>
    <property type="match status" value="1"/>
</dbReference>
<protein>
    <submittedName>
        <fullName evidence="3">S41 family peptidase</fullName>
    </submittedName>
</protein>
<accession>A0A501XQ40</accession>
<sequence length="461" mass="48008">MADCTMEGESRPRGSAEGFPGRLDMGSVTRALTTALVMTLAALPTYALAQGVASCAQAPAPRTAVADIARLIRASYFDATRATRIANGLEADAKAGLFDRYTDPRDLAFVLTKRLSTEDRHFAVSWAPKGNDATTTVAALDDSDTARANHGFSDVAVLPGGVGYVKLDLFAGFEGPGSPQQAAADAALRFVAGTPSLIIDLRDNGGGSPNMVAYLVQQFVAEPAKVASVFRSRTGLDGYELSPVASTLPKRLDTPLFILVSARTGSSAEALAYTLQAAGRAVIVGERTGGAANPGSARQTADGFSIFISVSTPVNPITGTNWEGRGVTPDVAVPQDDALRVARILALEAEGKALPRQAALVLETLKAETAANAADQALAGRFGDLQIAESGGALRLVQGRRPLRTLVPLGADRFSLAEEPAARFAVERAGPGGDITALVRTLPGGGEIRYPRMMEMSATLQ</sequence>
<dbReference type="InterPro" id="IPR005151">
    <property type="entry name" value="Tail-specific_protease"/>
</dbReference>
<dbReference type="GO" id="GO:0008236">
    <property type="term" value="F:serine-type peptidase activity"/>
    <property type="evidence" value="ECO:0007669"/>
    <property type="project" value="InterPro"/>
</dbReference>
<organism evidence="3 4">
    <name type="scientific">Sandaracinobacter neustonicus</name>
    <dbReference type="NCBI Taxonomy" id="1715348"/>
    <lineage>
        <taxon>Bacteria</taxon>
        <taxon>Pseudomonadati</taxon>
        <taxon>Pseudomonadota</taxon>
        <taxon>Alphaproteobacteria</taxon>
        <taxon>Sphingomonadales</taxon>
        <taxon>Sphingosinicellaceae</taxon>
        <taxon>Sandaracinobacter</taxon>
    </lineage>
</organism>
<comment type="caution">
    <text evidence="3">The sequence shown here is derived from an EMBL/GenBank/DDBJ whole genome shotgun (WGS) entry which is preliminary data.</text>
</comment>
<dbReference type="Proteomes" id="UP000319897">
    <property type="component" value="Unassembled WGS sequence"/>
</dbReference>
<feature type="region of interest" description="Disordered" evidence="1">
    <location>
        <begin position="1"/>
        <end position="21"/>
    </location>
</feature>
<dbReference type="GO" id="GO:0006508">
    <property type="term" value="P:proteolysis"/>
    <property type="evidence" value="ECO:0007669"/>
    <property type="project" value="InterPro"/>
</dbReference>
<evidence type="ECO:0000256" key="1">
    <source>
        <dbReference type="SAM" id="MobiDB-lite"/>
    </source>
</evidence>
<feature type="domain" description="Tail specific protease" evidence="2">
    <location>
        <begin position="132"/>
        <end position="334"/>
    </location>
</feature>
<dbReference type="EMBL" id="VFSU01000016">
    <property type="protein sequence ID" value="TPE62832.1"/>
    <property type="molecule type" value="Genomic_DNA"/>
</dbReference>
<dbReference type="InterPro" id="IPR029045">
    <property type="entry name" value="ClpP/crotonase-like_dom_sf"/>
</dbReference>